<reference evidence="11 12" key="1">
    <citation type="submission" date="2024-06" db="EMBL/GenBank/DDBJ databases">
        <authorList>
            <person name="Kraege A."/>
            <person name="Thomma B."/>
        </authorList>
    </citation>
    <scope>NUCLEOTIDE SEQUENCE [LARGE SCALE GENOMIC DNA]</scope>
</reference>
<evidence type="ECO:0000256" key="7">
    <source>
        <dbReference type="ARBA" id="ARBA00023239"/>
    </source>
</evidence>
<comment type="caution">
    <text evidence="11">The sequence shown here is derived from an EMBL/GenBank/DDBJ whole genome shotgun (WGS) entry which is preliminary data.</text>
</comment>
<dbReference type="SMART" id="SM00278">
    <property type="entry name" value="HhH1"/>
    <property type="match status" value="2"/>
</dbReference>
<proteinExistence type="inferred from homology"/>
<dbReference type="SUPFAM" id="SSF81301">
    <property type="entry name" value="Nucleotidyltransferase"/>
    <property type="match status" value="1"/>
</dbReference>
<dbReference type="InterPro" id="IPR022312">
    <property type="entry name" value="DNA_pol_X"/>
</dbReference>
<protein>
    <recommendedName>
        <fullName evidence="9">DNA polymerase</fullName>
        <ecNumber evidence="9">2.7.7.7</ecNumber>
    </recommendedName>
</protein>
<comment type="function">
    <text evidence="9">DNA polymerase that functions in several pathways of DNA repair. Involved in base excision repair (BER) responsible for repair of lesions that give rise to abasic (AP) sites in DNA. Also contributes to DNA double-strand break repair by non-homologous end joining and homologous recombination. Has both template-dependent and template-independent (terminal transferase) DNA polymerase activities. Has also a 5'-deoxyribose-5-phosphate lyase (dRP lyase) activity.</text>
</comment>
<dbReference type="InterPro" id="IPR028207">
    <property type="entry name" value="DNA_pol_B_palm_palm"/>
</dbReference>
<dbReference type="InterPro" id="IPR019843">
    <property type="entry name" value="DNA_pol-X_BS"/>
</dbReference>
<dbReference type="PRINTS" id="PR00870">
    <property type="entry name" value="DNAPOLXBETA"/>
</dbReference>
<feature type="domain" description="Helix-hairpin-helix DNA-binding motif class 1" evidence="10">
    <location>
        <begin position="103"/>
        <end position="122"/>
    </location>
</feature>
<dbReference type="EC" id="2.7.7.7" evidence="9"/>
<evidence type="ECO:0000259" key="10">
    <source>
        <dbReference type="SMART" id="SM00278"/>
    </source>
</evidence>
<name>A0ABP1G4V3_9CHLO</name>
<evidence type="ECO:0000313" key="12">
    <source>
        <dbReference type="Proteomes" id="UP001497392"/>
    </source>
</evidence>
<keyword evidence="12" id="KW-1185">Reference proteome</keyword>
<evidence type="ECO:0000256" key="1">
    <source>
        <dbReference type="ARBA" id="ARBA00022634"/>
    </source>
</evidence>
<dbReference type="Pfam" id="PF14520">
    <property type="entry name" value="HHH_5"/>
    <property type="match status" value="1"/>
</dbReference>
<evidence type="ECO:0000256" key="5">
    <source>
        <dbReference type="ARBA" id="ARBA00023125"/>
    </source>
</evidence>
<sequence>MRTNRDIADLLRSVVSKKQAELRDMTDSTPEARQKLRFGIRAIDSAADQIDALDWQLTEPAQALGIPGVGKKIAARIAEFLRTGKLQELEGWRADRGDRAVPRELLTVYGIGPERAHALGQEGIVTVDILRRAVSEKLVSVPPSTERALRFHHDLQQRIPRTEMEAFDAVLRRITQRVAPGATAMVLGSYRRGARTSSDIDLLLTRPHNVEGLLQDIVQALSTRGLAARPRSASGHDP</sequence>
<evidence type="ECO:0000256" key="2">
    <source>
        <dbReference type="ARBA" id="ARBA00022705"/>
    </source>
</evidence>
<keyword evidence="1" id="KW-0237">DNA synthesis</keyword>
<dbReference type="Pfam" id="PF14716">
    <property type="entry name" value="HHH_8"/>
    <property type="match status" value="1"/>
</dbReference>
<keyword evidence="2" id="KW-0235">DNA replication</keyword>
<dbReference type="InterPro" id="IPR003583">
    <property type="entry name" value="Hlx-hairpin-Hlx_DNA-bd_motif"/>
</dbReference>
<accession>A0ABP1G4V3</accession>
<comment type="similarity">
    <text evidence="9">Belongs to the DNA polymerase type-X family.</text>
</comment>
<evidence type="ECO:0000256" key="8">
    <source>
        <dbReference type="ARBA" id="ARBA00049244"/>
    </source>
</evidence>
<feature type="domain" description="Helix-hairpin-helix DNA-binding motif class 1" evidence="10">
    <location>
        <begin position="61"/>
        <end position="80"/>
    </location>
</feature>
<dbReference type="SUPFAM" id="SSF47802">
    <property type="entry name" value="DNA polymerase beta, N-terminal domain-like"/>
    <property type="match status" value="1"/>
</dbReference>
<keyword evidence="9" id="KW-0808">Transferase</keyword>
<evidence type="ECO:0000256" key="3">
    <source>
        <dbReference type="ARBA" id="ARBA00022763"/>
    </source>
</evidence>
<dbReference type="Proteomes" id="UP001497392">
    <property type="component" value="Unassembled WGS sequence"/>
</dbReference>
<keyword evidence="5" id="KW-0238">DNA-binding</keyword>
<dbReference type="EMBL" id="CAXHTA020000016">
    <property type="protein sequence ID" value="CAL5226350.1"/>
    <property type="molecule type" value="Genomic_DNA"/>
</dbReference>
<dbReference type="Gene3D" id="3.30.460.10">
    <property type="entry name" value="Beta Polymerase, domain 2"/>
    <property type="match status" value="1"/>
</dbReference>
<dbReference type="InterPro" id="IPR043519">
    <property type="entry name" value="NT_sf"/>
</dbReference>
<evidence type="ECO:0000256" key="4">
    <source>
        <dbReference type="ARBA" id="ARBA00022932"/>
    </source>
</evidence>
<dbReference type="InterPro" id="IPR002008">
    <property type="entry name" value="DNA_pol_X_beta-like"/>
</dbReference>
<evidence type="ECO:0000256" key="9">
    <source>
        <dbReference type="RuleBase" id="RU366014"/>
    </source>
</evidence>
<dbReference type="PANTHER" id="PTHR11276:SF28">
    <property type="entry name" value="DNA POLYMERASE LAMBDA"/>
    <property type="match status" value="1"/>
</dbReference>
<evidence type="ECO:0000256" key="6">
    <source>
        <dbReference type="ARBA" id="ARBA00023204"/>
    </source>
</evidence>
<dbReference type="InterPro" id="IPR027421">
    <property type="entry name" value="DNA_pol_lamdba_lyase_dom_sf"/>
</dbReference>
<dbReference type="InterPro" id="IPR010996">
    <property type="entry name" value="HHH_MUS81"/>
</dbReference>
<evidence type="ECO:0000313" key="11">
    <source>
        <dbReference type="EMBL" id="CAL5226350.1"/>
    </source>
</evidence>
<dbReference type="PRINTS" id="PR00869">
    <property type="entry name" value="DNAPOLX"/>
</dbReference>
<dbReference type="PROSITE" id="PS00522">
    <property type="entry name" value="DNA_POLYMERASE_X"/>
    <property type="match status" value="1"/>
</dbReference>
<keyword evidence="6 9" id="KW-0234">DNA repair</keyword>
<dbReference type="Gene3D" id="1.10.150.110">
    <property type="entry name" value="DNA polymerase beta, N-terminal domain-like"/>
    <property type="match status" value="1"/>
</dbReference>
<keyword evidence="9" id="KW-0539">Nucleus</keyword>
<keyword evidence="9" id="KW-0548">Nucleotidyltransferase</keyword>
<gene>
    <name evidence="11" type="primary">g9198</name>
    <name evidence="11" type="ORF">VP750_LOCUS8256</name>
</gene>
<dbReference type="Pfam" id="PF14792">
    <property type="entry name" value="DNA_pol_B_palm"/>
    <property type="match status" value="1"/>
</dbReference>
<keyword evidence="7" id="KW-0456">Lyase</keyword>
<keyword evidence="4 9" id="KW-0239">DNA-directed DNA polymerase</keyword>
<dbReference type="PANTHER" id="PTHR11276">
    <property type="entry name" value="DNA POLYMERASE TYPE-X FAMILY MEMBER"/>
    <property type="match status" value="1"/>
</dbReference>
<comment type="catalytic activity">
    <reaction evidence="8 9">
        <text>DNA(n) + a 2'-deoxyribonucleoside 5'-triphosphate = DNA(n+1) + diphosphate</text>
        <dbReference type="Rhea" id="RHEA:22508"/>
        <dbReference type="Rhea" id="RHEA-COMP:17339"/>
        <dbReference type="Rhea" id="RHEA-COMP:17340"/>
        <dbReference type="ChEBI" id="CHEBI:33019"/>
        <dbReference type="ChEBI" id="CHEBI:61560"/>
        <dbReference type="ChEBI" id="CHEBI:173112"/>
        <dbReference type="EC" id="2.7.7.7"/>
    </reaction>
</comment>
<keyword evidence="3 9" id="KW-0227">DNA damage</keyword>
<comment type="subcellular location">
    <subcellularLocation>
        <location evidence="9">Nucleus</location>
    </subcellularLocation>
</comment>
<organism evidence="11 12">
    <name type="scientific">Coccomyxa viridis</name>
    <dbReference type="NCBI Taxonomy" id="1274662"/>
    <lineage>
        <taxon>Eukaryota</taxon>
        <taxon>Viridiplantae</taxon>
        <taxon>Chlorophyta</taxon>
        <taxon>core chlorophytes</taxon>
        <taxon>Trebouxiophyceae</taxon>
        <taxon>Trebouxiophyceae incertae sedis</taxon>
        <taxon>Coccomyxaceae</taxon>
        <taxon>Coccomyxa</taxon>
    </lineage>
</organism>